<evidence type="ECO:0000256" key="4">
    <source>
        <dbReference type="ARBA" id="ARBA00010561"/>
    </source>
</evidence>
<dbReference type="GO" id="GO:0009236">
    <property type="term" value="P:cobalamin biosynthetic process"/>
    <property type="evidence" value="ECO:0007669"/>
    <property type="project" value="UniProtKB-UniRule"/>
</dbReference>
<keyword evidence="9 19" id="KW-0808">Transferase</keyword>
<dbReference type="PANTHER" id="PTHR34148">
    <property type="entry name" value="ADENOSYLCOBINAMIDE-GDP RIBAZOLETRANSFERASE"/>
    <property type="match status" value="1"/>
</dbReference>
<evidence type="ECO:0000256" key="18">
    <source>
        <dbReference type="ARBA" id="ARBA00049504"/>
    </source>
</evidence>
<dbReference type="AlphaFoldDB" id="A0AAE3JG08"/>
<proteinExistence type="inferred from homology"/>
<evidence type="ECO:0000313" key="20">
    <source>
        <dbReference type="EMBL" id="MCC2231307.1"/>
    </source>
</evidence>
<evidence type="ECO:0000256" key="12">
    <source>
        <dbReference type="ARBA" id="ARBA00022989"/>
    </source>
</evidence>
<evidence type="ECO:0000256" key="9">
    <source>
        <dbReference type="ARBA" id="ARBA00022679"/>
    </source>
</evidence>
<comment type="pathway">
    <text evidence="3 19">Cofactor biosynthesis; adenosylcobalamin biosynthesis; adenosylcobalamin from cob(II)yrinate a,c-diamide: step 7/7.</text>
</comment>
<comment type="catalytic activity">
    <reaction evidence="18 19">
        <text>alpha-ribazole 5'-phosphate + adenosylcob(III)inamide-GDP = adenosylcob(III)alamin 5'-phosphate + GMP + H(+)</text>
        <dbReference type="Rhea" id="RHEA:23560"/>
        <dbReference type="ChEBI" id="CHEBI:15378"/>
        <dbReference type="ChEBI" id="CHEBI:57918"/>
        <dbReference type="ChEBI" id="CHEBI:58115"/>
        <dbReference type="ChEBI" id="CHEBI:60487"/>
        <dbReference type="ChEBI" id="CHEBI:60493"/>
        <dbReference type="EC" id="2.7.8.26"/>
    </reaction>
</comment>
<evidence type="ECO:0000256" key="16">
    <source>
        <dbReference type="ARBA" id="ARBA00032853"/>
    </source>
</evidence>
<evidence type="ECO:0000256" key="1">
    <source>
        <dbReference type="ARBA" id="ARBA00001946"/>
    </source>
</evidence>
<evidence type="ECO:0000256" key="11">
    <source>
        <dbReference type="ARBA" id="ARBA00022842"/>
    </source>
</evidence>
<evidence type="ECO:0000256" key="19">
    <source>
        <dbReference type="HAMAP-Rule" id="MF_00719"/>
    </source>
</evidence>
<evidence type="ECO:0000256" key="13">
    <source>
        <dbReference type="ARBA" id="ARBA00023136"/>
    </source>
</evidence>
<feature type="transmembrane region" description="Helical" evidence="19">
    <location>
        <begin position="28"/>
        <end position="56"/>
    </location>
</feature>
<comment type="catalytic activity">
    <reaction evidence="17 19">
        <text>alpha-ribazole + adenosylcob(III)inamide-GDP = adenosylcob(III)alamin + GMP + H(+)</text>
        <dbReference type="Rhea" id="RHEA:16049"/>
        <dbReference type="ChEBI" id="CHEBI:10329"/>
        <dbReference type="ChEBI" id="CHEBI:15378"/>
        <dbReference type="ChEBI" id="CHEBI:18408"/>
        <dbReference type="ChEBI" id="CHEBI:58115"/>
        <dbReference type="ChEBI" id="CHEBI:60487"/>
        <dbReference type="EC" id="2.7.8.26"/>
    </reaction>
</comment>
<comment type="similarity">
    <text evidence="4 19">Belongs to the CobS family.</text>
</comment>
<dbReference type="EC" id="2.7.8.26" evidence="5 19"/>
<sequence length="253" mass="27068">MTPLIIAFAMYSRIPMPRVDWSEKNMRYAMCFFPVIGIVIAAAEYLCFFLCGKLALGTMFRSILLVLIPILITGGIHMDGFMDTMDALSSHAERERKLEILKDSHTGAFAILGCCVYLLAAAAVWSEVTEDMLLAILPGFVISRALSGIAVVSWKSARKNGLLYTFADGAHKIVVRTVLAVCLAAAAVFTIGMGGSAGAAAVAAAALVFLYYRLMSLHQFGGITGDLAGYFLQLCELAIPLAAVFAVRIGGVL</sequence>
<accession>A0AAE3JG08</accession>
<organism evidence="20 21">
    <name type="scientific">Hominifimenecus microfluidus</name>
    <dbReference type="NCBI Taxonomy" id="2885348"/>
    <lineage>
        <taxon>Bacteria</taxon>
        <taxon>Bacillati</taxon>
        <taxon>Bacillota</taxon>
        <taxon>Clostridia</taxon>
        <taxon>Lachnospirales</taxon>
        <taxon>Lachnospiraceae</taxon>
        <taxon>Hominifimenecus</taxon>
    </lineage>
</organism>
<evidence type="ECO:0000256" key="17">
    <source>
        <dbReference type="ARBA" id="ARBA00048623"/>
    </source>
</evidence>
<dbReference type="Pfam" id="PF02654">
    <property type="entry name" value="CobS"/>
    <property type="match status" value="1"/>
</dbReference>
<feature type="transmembrane region" description="Helical" evidence="19">
    <location>
        <begin position="227"/>
        <end position="249"/>
    </location>
</feature>
<protein>
    <recommendedName>
        <fullName evidence="6 19">Adenosylcobinamide-GDP ribazoletransferase</fullName>
        <ecNumber evidence="5 19">2.7.8.26</ecNumber>
    </recommendedName>
    <alternativeName>
        <fullName evidence="16 19">Cobalamin synthase</fullName>
    </alternativeName>
    <alternativeName>
        <fullName evidence="15 19">Cobalamin-5'-phosphate synthase</fullName>
    </alternativeName>
</protein>
<feature type="transmembrane region" description="Helical" evidence="19">
    <location>
        <begin position="132"/>
        <end position="152"/>
    </location>
</feature>
<keyword evidence="12 19" id="KW-1133">Transmembrane helix</keyword>
<evidence type="ECO:0000256" key="7">
    <source>
        <dbReference type="ARBA" id="ARBA00022475"/>
    </source>
</evidence>
<evidence type="ECO:0000256" key="14">
    <source>
        <dbReference type="ARBA" id="ARBA00025228"/>
    </source>
</evidence>
<evidence type="ECO:0000256" key="6">
    <source>
        <dbReference type="ARBA" id="ARBA00015850"/>
    </source>
</evidence>
<comment type="caution">
    <text evidence="20">The sequence shown here is derived from an EMBL/GenBank/DDBJ whole genome shotgun (WGS) entry which is preliminary data.</text>
</comment>
<keyword evidence="10 19" id="KW-0812">Transmembrane</keyword>
<feature type="transmembrane region" description="Helical" evidence="19">
    <location>
        <begin position="197"/>
        <end position="215"/>
    </location>
</feature>
<keyword evidence="11 19" id="KW-0460">Magnesium</keyword>
<evidence type="ECO:0000256" key="10">
    <source>
        <dbReference type="ARBA" id="ARBA00022692"/>
    </source>
</evidence>
<dbReference type="InterPro" id="IPR003805">
    <property type="entry name" value="CobS"/>
</dbReference>
<evidence type="ECO:0000256" key="2">
    <source>
        <dbReference type="ARBA" id="ARBA00004651"/>
    </source>
</evidence>
<reference evidence="20" key="1">
    <citation type="submission" date="2021-10" db="EMBL/GenBank/DDBJ databases">
        <title>Anaerobic single-cell dispensing facilitates the cultivation of human gut bacteria.</title>
        <authorList>
            <person name="Afrizal A."/>
        </authorList>
    </citation>
    <scope>NUCLEOTIDE SEQUENCE</scope>
    <source>
        <strain evidence="20">CLA-AA-H215</strain>
    </source>
</reference>
<comment type="cofactor">
    <cofactor evidence="1 19">
        <name>Mg(2+)</name>
        <dbReference type="ChEBI" id="CHEBI:18420"/>
    </cofactor>
</comment>
<evidence type="ECO:0000256" key="8">
    <source>
        <dbReference type="ARBA" id="ARBA00022573"/>
    </source>
</evidence>
<feature type="transmembrane region" description="Helical" evidence="19">
    <location>
        <begin position="106"/>
        <end position="126"/>
    </location>
</feature>
<dbReference type="EMBL" id="JAJEQR010000026">
    <property type="protein sequence ID" value="MCC2231307.1"/>
    <property type="molecule type" value="Genomic_DNA"/>
</dbReference>
<feature type="transmembrane region" description="Helical" evidence="19">
    <location>
        <begin position="173"/>
        <end position="191"/>
    </location>
</feature>
<dbReference type="GO" id="GO:0005886">
    <property type="term" value="C:plasma membrane"/>
    <property type="evidence" value="ECO:0007669"/>
    <property type="project" value="UniProtKB-SubCell"/>
</dbReference>
<comment type="function">
    <text evidence="14 19">Joins adenosylcobinamide-GDP and alpha-ribazole to generate adenosylcobalamin (Ado-cobalamin). Also synthesizes adenosylcobalamin 5'-phosphate from adenosylcobinamide-GDP and alpha-ribazole 5'-phosphate.</text>
</comment>
<evidence type="ECO:0000256" key="15">
    <source>
        <dbReference type="ARBA" id="ARBA00032605"/>
    </source>
</evidence>
<keyword evidence="21" id="KW-1185">Reference proteome</keyword>
<name>A0AAE3JG08_9FIRM</name>
<dbReference type="GO" id="GO:0051073">
    <property type="term" value="F:adenosylcobinamide-GDP ribazoletransferase activity"/>
    <property type="evidence" value="ECO:0007669"/>
    <property type="project" value="UniProtKB-UniRule"/>
</dbReference>
<comment type="subcellular location">
    <subcellularLocation>
        <location evidence="2 19">Cell membrane</location>
        <topology evidence="2 19">Multi-pass membrane protein</topology>
    </subcellularLocation>
</comment>
<dbReference type="GO" id="GO:0008818">
    <property type="term" value="F:cobalamin 5'-phosphate synthase activity"/>
    <property type="evidence" value="ECO:0007669"/>
    <property type="project" value="UniProtKB-UniRule"/>
</dbReference>
<dbReference type="Proteomes" id="UP001198182">
    <property type="component" value="Unassembled WGS sequence"/>
</dbReference>
<feature type="transmembrane region" description="Helical" evidence="19">
    <location>
        <begin position="62"/>
        <end position="85"/>
    </location>
</feature>
<keyword evidence="8 19" id="KW-0169">Cobalamin biosynthesis</keyword>
<keyword evidence="7 19" id="KW-1003">Cell membrane</keyword>
<dbReference type="PANTHER" id="PTHR34148:SF1">
    <property type="entry name" value="ADENOSYLCOBINAMIDE-GDP RIBAZOLETRANSFERASE"/>
    <property type="match status" value="1"/>
</dbReference>
<evidence type="ECO:0000256" key="3">
    <source>
        <dbReference type="ARBA" id="ARBA00004663"/>
    </source>
</evidence>
<evidence type="ECO:0000313" key="21">
    <source>
        <dbReference type="Proteomes" id="UP001198182"/>
    </source>
</evidence>
<dbReference type="RefSeq" id="WP_308453827.1">
    <property type="nucleotide sequence ID" value="NZ_JAJEQR010000026.1"/>
</dbReference>
<keyword evidence="13 19" id="KW-0472">Membrane</keyword>
<dbReference type="HAMAP" id="MF_00719">
    <property type="entry name" value="CobS"/>
    <property type="match status" value="1"/>
</dbReference>
<evidence type="ECO:0000256" key="5">
    <source>
        <dbReference type="ARBA" id="ARBA00013200"/>
    </source>
</evidence>
<gene>
    <name evidence="19" type="primary">cobS</name>
    <name evidence="20" type="ORF">LKD81_09920</name>
</gene>